<evidence type="ECO:0000313" key="2">
    <source>
        <dbReference type="Proteomes" id="UP000054485"/>
    </source>
</evidence>
<dbReference type="InParanoid" id="A0A0D0B3D3"/>
<reference evidence="1 2" key="1">
    <citation type="submission" date="2014-04" db="EMBL/GenBank/DDBJ databases">
        <authorList>
            <consortium name="DOE Joint Genome Institute"/>
            <person name="Kuo A."/>
            <person name="Ruytinx J."/>
            <person name="Rineau F."/>
            <person name="Colpaert J."/>
            <person name="Kohler A."/>
            <person name="Nagy L.G."/>
            <person name="Floudas D."/>
            <person name="Copeland A."/>
            <person name="Barry K.W."/>
            <person name="Cichocki N."/>
            <person name="Veneault-Fourrey C."/>
            <person name="LaButti K."/>
            <person name="Lindquist E.A."/>
            <person name="Lipzen A."/>
            <person name="Lundell T."/>
            <person name="Morin E."/>
            <person name="Murat C."/>
            <person name="Sun H."/>
            <person name="Tunlid A."/>
            <person name="Henrissat B."/>
            <person name="Grigoriev I.V."/>
            <person name="Hibbett D.S."/>
            <person name="Martin F."/>
            <person name="Nordberg H.P."/>
            <person name="Cantor M.N."/>
            <person name="Hua S.X."/>
        </authorList>
    </citation>
    <scope>NUCLEOTIDE SEQUENCE [LARGE SCALE GENOMIC DNA]</scope>
    <source>
        <strain evidence="1 2">UH-Slu-Lm8-n1</strain>
    </source>
</reference>
<proteinExistence type="predicted"/>
<gene>
    <name evidence="1" type="ORF">CY34DRAFT_395363</name>
</gene>
<accession>A0A0D0B3D3</accession>
<keyword evidence="2" id="KW-1185">Reference proteome</keyword>
<reference evidence="2" key="2">
    <citation type="submission" date="2015-01" db="EMBL/GenBank/DDBJ databases">
        <title>Evolutionary Origins and Diversification of the Mycorrhizal Mutualists.</title>
        <authorList>
            <consortium name="DOE Joint Genome Institute"/>
            <consortium name="Mycorrhizal Genomics Consortium"/>
            <person name="Kohler A."/>
            <person name="Kuo A."/>
            <person name="Nagy L.G."/>
            <person name="Floudas D."/>
            <person name="Copeland A."/>
            <person name="Barry K.W."/>
            <person name="Cichocki N."/>
            <person name="Veneault-Fourrey C."/>
            <person name="LaButti K."/>
            <person name="Lindquist E.A."/>
            <person name="Lipzen A."/>
            <person name="Lundell T."/>
            <person name="Morin E."/>
            <person name="Murat C."/>
            <person name="Riley R."/>
            <person name="Ohm R."/>
            <person name="Sun H."/>
            <person name="Tunlid A."/>
            <person name="Henrissat B."/>
            <person name="Grigoriev I.V."/>
            <person name="Hibbett D.S."/>
            <person name="Martin F."/>
        </authorList>
    </citation>
    <scope>NUCLEOTIDE SEQUENCE [LARGE SCALE GENOMIC DNA]</scope>
    <source>
        <strain evidence="2">UH-Slu-Lm8-n1</strain>
    </source>
</reference>
<dbReference type="HOGENOM" id="CLU_3108001_0_0_1"/>
<evidence type="ECO:0000313" key="1">
    <source>
        <dbReference type="EMBL" id="KIK38413.1"/>
    </source>
</evidence>
<dbReference type="Proteomes" id="UP000054485">
    <property type="component" value="Unassembled WGS sequence"/>
</dbReference>
<dbReference type="AlphaFoldDB" id="A0A0D0B3D3"/>
<dbReference type="EMBL" id="KN835395">
    <property type="protein sequence ID" value="KIK38413.1"/>
    <property type="molecule type" value="Genomic_DNA"/>
</dbReference>
<name>A0A0D0B3D3_9AGAM</name>
<organism evidence="1 2">
    <name type="scientific">Suillus luteus UH-Slu-Lm8-n1</name>
    <dbReference type="NCBI Taxonomy" id="930992"/>
    <lineage>
        <taxon>Eukaryota</taxon>
        <taxon>Fungi</taxon>
        <taxon>Dikarya</taxon>
        <taxon>Basidiomycota</taxon>
        <taxon>Agaricomycotina</taxon>
        <taxon>Agaricomycetes</taxon>
        <taxon>Agaricomycetidae</taxon>
        <taxon>Boletales</taxon>
        <taxon>Suillineae</taxon>
        <taxon>Suillaceae</taxon>
        <taxon>Suillus</taxon>
    </lineage>
</organism>
<protein>
    <submittedName>
        <fullName evidence="1">Uncharacterized protein</fullName>
    </submittedName>
</protein>
<sequence length="51" mass="5868">MTELDQRKKYETEAALLVANSSWISGNIITPPLLIPPLWNSCHLYYYTALQ</sequence>